<dbReference type="PROSITE" id="PS01136">
    <property type="entry name" value="UPF0034"/>
    <property type="match status" value="1"/>
</dbReference>
<dbReference type="CDD" id="cd02801">
    <property type="entry name" value="DUS_like_FMN"/>
    <property type="match status" value="1"/>
</dbReference>
<name>A0A238C5F8_9BILA</name>
<dbReference type="SUPFAM" id="SSF56235">
    <property type="entry name" value="N-terminal nucleophile aminohydrolases (Ntn hydrolases)"/>
    <property type="match status" value="1"/>
</dbReference>
<dbReference type="Gene3D" id="3.20.20.70">
    <property type="entry name" value="Aldolase class I"/>
    <property type="match status" value="1"/>
</dbReference>
<dbReference type="Pfam" id="PF01207">
    <property type="entry name" value="Dus"/>
    <property type="match status" value="1"/>
</dbReference>
<gene>
    <name evidence="15" type="ORF">X798_00077</name>
</gene>
<dbReference type="GO" id="GO:0017150">
    <property type="term" value="F:tRNA dihydrouridine synthase activity"/>
    <property type="evidence" value="ECO:0007669"/>
    <property type="project" value="InterPro"/>
</dbReference>
<evidence type="ECO:0000256" key="5">
    <source>
        <dbReference type="ARBA" id="ARBA00022857"/>
    </source>
</evidence>
<evidence type="ECO:0000256" key="7">
    <source>
        <dbReference type="ARBA" id="ARBA00023027"/>
    </source>
</evidence>
<sequence length="779" mass="89003">MVDTQKCMMMSRMKSTIEESQDLIRQDCSNLNQQVKYISHVYRWVIPEYMEDGNNGSIVHVGKYVNYEGNPPELSDSLKMAKKVSWRERVEGIRCVVAPMVDQSELAFRMMLRKHGAHLCFSPMIHAHLFVTDATYRHTALSTCLDDRPLIVQFCANNPVTLLTACQLVENLCDGVDLNLGCPQLIAKRGHYGAYLQEDLKLICEMVTLLHSRLRLPLSCKIRILQDINETIAYARTLVKAGACMLTVHGRTREQRGPNTGLADWYAMRAVVNAVDVPVLLPGDVDRCLEMTGASAVMSAEGILSNPYLFEKRHEVNWIAAREYLDFAERYESTISAVRAHLFRICHHSLLEYSDLRERLSYVCSMKEFRQILDDLERRVFQLVSRSGLEFTEVKTKALATSPTSMPHWICKPYYRPIRNDSSISDSLYRERRRAELDALAQKTGLSKRQLRKREKRKIEDRKEQCKNQAYSKCLRCDLPASQDCTFVYCRNCCRFKAATERKDCKNKAFEISAHNFHFATKIPWCYREHDGTTAIVTTLISGIMGLVFEQCTHSSVCRFPKLKELRKNPTCTGTSVCALAYDGGVAVMSDRLVSYGKMARYRHVTRQYRVNNRVIIAFGGDHADFQWLQNVIERQTCELKSHDPNADLSPKMLHGFLTSLLYYRRTRMNPLWNTLVVAGMQAQNEQLEPFIGVITSRGVAYRTKSVATGMGAMLLNQVIETEHRKNDGKLSKEQAIDLLRKSLELSIYHDCVADNEFEISTVDKDGVQLGVPELTAVR</sequence>
<feature type="domain" description="DUS-like FMN-binding" evidence="14">
    <location>
        <begin position="97"/>
        <end position="376"/>
    </location>
</feature>
<accession>A0A238C5F8</accession>
<evidence type="ECO:0000256" key="9">
    <source>
        <dbReference type="ARBA" id="ARBA00038890"/>
    </source>
</evidence>
<dbReference type="EMBL" id="KZ269977">
    <property type="protein sequence ID" value="OZC12446.1"/>
    <property type="molecule type" value="Genomic_DNA"/>
</dbReference>
<comment type="catalytic activity">
    <reaction evidence="12">
        <text>5,6-dihydrouridine(16) in tRNA + NAD(+) = uridine(16) in tRNA + NADH + H(+)</text>
        <dbReference type="Rhea" id="RHEA:53380"/>
        <dbReference type="Rhea" id="RHEA-COMP:13543"/>
        <dbReference type="Rhea" id="RHEA-COMP:13544"/>
        <dbReference type="ChEBI" id="CHEBI:15378"/>
        <dbReference type="ChEBI" id="CHEBI:57540"/>
        <dbReference type="ChEBI" id="CHEBI:57945"/>
        <dbReference type="ChEBI" id="CHEBI:65315"/>
        <dbReference type="ChEBI" id="CHEBI:74443"/>
        <dbReference type="EC" id="1.3.1.88"/>
    </reaction>
    <physiologicalReaction direction="right-to-left" evidence="12">
        <dbReference type="Rhea" id="RHEA:53382"/>
    </physiologicalReaction>
</comment>
<keyword evidence="5" id="KW-0521">NADP</keyword>
<evidence type="ECO:0000313" key="15">
    <source>
        <dbReference type="EMBL" id="OZC12446.1"/>
    </source>
</evidence>
<evidence type="ECO:0000256" key="8">
    <source>
        <dbReference type="ARBA" id="ARBA00038313"/>
    </source>
</evidence>
<keyword evidence="2" id="KW-0285">Flavoprotein</keyword>
<evidence type="ECO:0000256" key="6">
    <source>
        <dbReference type="ARBA" id="ARBA00023002"/>
    </source>
</evidence>
<reference evidence="15 16" key="1">
    <citation type="submission" date="2015-12" db="EMBL/GenBank/DDBJ databases">
        <title>Draft genome of the nematode, Onchocerca flexuosa.</title>
        <authorList>
            <person name="Mitreva M."/>
        </authorList>
    </citation>
    <scope>NUCLEOTIDE SEQUENCE [LARGE SCALE GENOMIC DNA]</scope>
    <source>
        <strain evidence="15">Red Deer</strain>
    </source>
</reference>
<dbReference type="OrthoDB" id="272303at2759"/>
<dbReference type="InterPro" id="IPR013785">
    <property type="entry name" value="Aldolase_TIM"/>
</dbReference>
<evidence type="ECO:0000313" key="16">
    <source>
        <dbReference type="Proteomes" id="UP000242913"/>
    </source>
</evidence>
<dbReference type="PANTHER" id="PTHR11082">
    <property type="entry name" value="TRNA-DIHYDROURIDINE SYNTHASE"/>
    <property type="match status" value="1"/>
</dbReference>
<comment type="catalytic activity">
    <reaction evidence="11">
        <text>5,6-dihydrouridine(16) in tRNA + NADP(+) = uridine(16) in tRNA + NADPH + H(+)</text>
        <dbReference type="Rhea" id="RHEA:53376"/>
        <dbReference type="Rhea" id="RHEA-COMP:13543"/>
        <dbReference type="Rhea" id="RHEA-COMP:13544"/>
        <dbReference type="ChEBI" id="CHEBI:15378"/>
        <dbReference type="ChEBI" id="CHEBI:57783"/>
        <dbReference type="ChEBI" id="CHEBI:58349"/>
        <dbReference type="ChEBI" id="CHEBI:65315"/>
        <dbReference type="ChEBI" id="CHEBI:74443"/>
        <dbReference type="EC" id="1.3.1.88"/>
    </reaction>
    <physiologicalReaction direction="right-to-left" evidence="11">
        <dbReference type="Rhea" id="RHEA:53378"/>
    </physiologicalReaction>
</comment>
<dbReference type="GO" id="GO:0051603">
    <property type="term" value="P:proteolysis involved in protein catabolic process"/>
    <property type="evidence" value="ECO:0007669"/>
    <property type="project" value="InterPro"/>
</dbReference>
<dbReference type="InterPro" id="IPR035587">
    <property type="entry name" value="DUS-like_FMN-bd"/>
</dbReference>
<dbReference type="InterPro" id="IPR001353">
    <property type="entry name" value="Proteasome_sua/b"/>
</dbReference>
<protein>
    <recommendedName>
        <fullName evidence="9">tRNA-dihydrouridine(16/17) synthase [NAD(P)(+)]</fullName>
        <ecNumber evidence="9">1.3.1.88</ecNumber>
    </recommendedName>
</protein>
<comment type="similarity">
    <text evidence="8">Belongs to the Dus family. Dus1 subfamily.</text>
</comment>
<evidence type="ECO:0000256" key="2">
    <source>
        <dbReference type="ARBA" id="ARBA00022630"/>
    </source>
</evidence>
<dbReference type="PANTHER" id="PTHR11082:SF5">
    <property type="entry name" value="TRNA-DIHYDROURIDINE(16_17) SYNTHASE [NAD(P)(+)]-LIKE"/>
    <property type="match status" value="1"/>
</dbReference>
<evidence type="ECO:0000256" key="12">
    <source>
        <dbReference type="ARBA" id="ARBA00048934"/>
    </source>
</evidence>
<evidence type="ECO:0000256" key="10">
    <source>
        <dbReference type="ARBA" id="ARBA00047287"/>
    </source>
</evidence>
<dbReference type="InterPro" id="IPR029055">
    <property type="entry name" value="Ntn_hydrolases_N"/>
</dbReference>
<keyword evidence="6" id="KW-0560">Oxidoreductase</keyword>
<dbReference type="Proteomes" id="UP000242913">
    <property type="component" value="Unassembled WGS sequence"/>
</dbReference>
<dbReference type="GO" id="GO:0005839">
    <property type="term" value="C:proteasome core complex"/>
    <property type="evidence" value="ECO:0007669"/>
    <property type="project" value="InterPro"/>
</dbReference>
<evidence type="ECO:0000256" key="1">
    <source>
        <dbReference type="ARBA" id="ARBA00001917"/>
    </source>
</evidence>
<comment type="cofactor">
    <cofactor evidence="1">
        <name>FMN</name>
        <dbReference type="ChEBI" id="CHEBI:58210"/>
    </cofactor>
</comment>
<evidence type="ECO:0000256" key="4">
    <source>
        <dbReference type="ARBA" id="ARBA00022694"/>
    </source>
</evidence>
<dbReference type="Pfam" id="PF00227">
    <property type="entry name" value="Proteasome"/>
    <property type="match status" value="1"/>
</dbReference>
<evidence type="ECO:0000256" key="11">
    <source>
        <dbReference type="ARBA" id="ARBA00047652"/>
    </source>
</evidence>
<comment type="catalytic activity">
    <reaction evidence="10">
        <text>5,6-dihydrouridine(17) in tRNA + NAD(+) = uridine(17) in tRNA + NADH + H(+)</text>
        <dbReference type="Rhea" id="RHEA:53372"/>
        <dbReference type="Rhea" id="RHEA-COMP:13541"/>
        <dbReference type="Rhea" id="RHEA-COMP:13542"/>
        <dbReference type="ChEBI" id="CHEBI:15378"/>
        <dbReference type="ChEBI" id="CHEBI:57540"/>
        <dbReference type="ChEBI" id="CHEBI:57945"/>
        <dbReference type="ChEBI" id="CHEBI:65315"/>
        <dbReference type="ChEBI" id="CHEBI:74443"/>
        <dbReference type="EC" id="1.3.1.88"/>
    </reaction>
    <physiologicalReaction direction="right-to-left" evidence="10">
        <dbReference type="Rhea" id="RHEA:53374"/>
    </physiologicalReaction>
</comment>
<dbReference type="EC" id="1.3.1.88" evidence="9"/>
<keyword evidence="7" id="KW-0520">NAD</keyword>
<dbReference type="Gene3D" id="3.60.20.10">
    <property type="entry name" value="Glutamine Phosphoribosylpyrophosphate, subunit 1, domain 1"/>
    <property type="match status" value="1"/>
</dbReference>
<evidence type="ECO:0000256" key="3">
    <source>
        <dbReference type="ARBA" id="ARBA00022643"/>
    </source>
</evidence>
<dbReference type="InterPro" id="IPR018517">
    <property type="entry name" value="tRNA_hU_synthase_CS"/>
</dbReference>
<dbReference type="SUPFAM" id="SSF51395">
    <property type="entry name" value="FMN-linked oxidoreductases"/>
    <property type="match status" value="1"/>
</dbReference>
<keyword evidence="16" id="KW-1185">Reference proteome</keyword>
<evidence type="ECO:0000256" key="13">
    <source>
        <dbReference type="ARBA" id="ARBA00049467"/>
    </source>
</evidence>
<organism evidence="15 16">
    <name type="scientific">Onchocerca flexuosa</name>
    <dbReference type="NCBI Taxonomy" id="387005"/>
    <lineage>
        <taxon>Eukaryota</taxon>
        <taxon>Metazoa</taxon>
        <taxon>Ecdysozoa</taxon>
        <taxon>Nematoda</taxon>
        <taxon>Chromadorea</taxon>
        <taxon>Rhabditida</taxon>
        <taxon>Spirurina</taxon>
        <taxon>Spiruromorpha</taxon>
        <taxon>Filarioidea</taxon>
        <taxon>Onchocercidae</taxon>
        <taxon>Onchocerca</taxon>
    </lineage>
</organism>
<keyword evidence="4" id="KW-0819">tRNA processing</keyword>
<comment type="catalytic activity">
    <reaction evidence="13">
        <text>5,6-dihydrouridine(17) in tRNA + NADP(+) = uridine(17) in tRNA + NADPH + H(+)</text>
        <dbReference type="Rhea" id="RHEA:53368"/>
        <dbReference type="Rhea" id="RHEA-COMP:13541"/>
        <dbReference type="Rhea" id="RHEA-COMP:13542"/>
        <dbReference type="ChEBI" id="CHEBI:15378"/>
        <dbReference type="ChEBI" id="CHEBI:57783"/>
        <dbReference type="ChEBI" id="CHEBI:58349"/>
        <dbReference type="ChEBI" id="CHEBI:65315"/>
        <dbReference type="ChEBI" id="CHEBI:74443"/>
        <dbReference type="EC" id="1.3.1.88"/>
    </reaction>
    <physiologicalReaction direction="right-to-left" evidence="13">
        <dbReference type="Rhea" id="RHEA:53370"/>
    </physiologicalReaction>
</comment>
<evidence type="ECO:0000259" key="14">
    <source>
        <dbReference type="Pfam" id="PF01207"/>
    </source>
</evidence>
<proteinExistence type="inferred from homology"/>
<keyword evidence="3" id="KW-0288">FMN</keyword>
<dbReference type="AlphaFoldDB" id="A0A238C5F8"/>
<dbReference type="GO" id="GO:0050660">
    <property type="term" value="F:flavin adenine dinucleotide binding"/>
    <property type="evidence" value="ECO:0007669"/>
    <property type="project" value="InterPro"/>
</dbReference>